<name>A0AAQ3MAX0_9PEZI</name>
<gene>
    <name evidence="2" type="ORF">R9X50_00715400</name>
</gene>
<dbReference type="AlphaFoldDB" id="A0AAQ3MAX0"/>
<dbReference type="EMBL" id="CP138591">
    <property type="protein sequence ID" value="WPH04265.1"/>
    <property type="molecule type" value="Genomic_DNA"/>
</dbReference>
<reference evidence="2 3" key="1">
    <citation type="submission" date="2023-11" db="EMBL/GenBank/DDBJ databases">
        <title>An acidophilic fungus is an integral part of prey digestion in a carnivorous sundew plant.</title>
        <authorList>
            <person name="Tsai I.J."/>
        </authorList>
    </citation>
    <scope>NUCLEOTIDE SEQUENCE [LARGE SCALE GENOMIC DNA]</scope>
    <source>
        <strain evidence="2">169a</strain>
    </source>
</reference>
<feature type="signal peptide" evidence="1">
    <location>
        <begin position="1"/>
        <end position="19"/>
    </location>
</feature>
<sequence length="473" mass="52744">MHFPSLLLLTAGCIAYAHPTEHHHDREHDQGNSEAIQQRLDISLNAMGGRNALKSIDSVTYTANTIYRSNTLGQSYNLFTTDQSVASGGSQNMAFSFSANGLKSCLDRAYKYDYYWSWGRPQLEPSMGFSFVTQDGAEGFTCFNQGQNSFFVPDPTIPPGYSDPFLSDYLIHHAHQFAFLWLLNEFANNIDKLRLGYETDLVAGSRHVALFHSELELSILINSTTNLPSIIRSYENHAVFGRLTEAALEDSIIDSAIINPSLHSDFFDPHPPLPKPEQGQFQLQNTSRPARNSEYPRFEVHEFFESGLWAGPFGDIVNVSDVQTTFPIPCCPQIQTIFVEYPVYVQLLIEIEDGLLITDAPRPYSNGSHEHEREKGGVADYIAAGATLVIPDFAKAFYNLFPNSPDPKIITYSNPHPFHKDDEVVQFTSHLGVENPQAKDWTFAIAGTAQPSRDQDLALDNADVINPGTDAVQ</sequence>
<accession>A0AAQ3MAX0</accession>
<keyword evidence="3" id="KW-1185">Reference proteome</keyword>
<keyword evidence="1" id="KW-0732">Signal</keyword>
<feature type="chain" id="PRO_5042820249" evidence="1">
    <location>
        <begin position="20"/>
        <end position="473"/>
    </location>
</feature>
<proteinExistence type="predicted"/>
<organism evidence="2 3">
    <name type="scientific">Acrodontium crateriforme</name>
    <dbReference type="NCBI Taxonomy" id="150365"/>
    <lineage>
        <taxon>Eukaryota</taxon>
        <taxon>Fungi</taxon>
        <taxon>Dikarya</taxon>
        <taxon>Ascomycota</taxon>
        <taxon>Pezizomycotina</taxon>
        <taxon>Dothideomycetes</taxon>
        <taxon>Dothideomycetidae</taxon>
        <taxon>Mycosphaerellales</taxon>
        <taxon>Teratosphaeriaceae</taxon>
        <taxon>Acrodontium</taxon>
    </lineage>
</organism>
<evidence type="ECO:0000313" key="2">
    <source>
        <dbReference type="EMBL" id="WPH04265.1"/>
    </source>
</evidence>
<dbReference type="Proteomes" id="UP001303373">
    <property type="component" value="Chromosome 12"/>
</dbReference>
<protein>
    <submittedName>
        <fullName evidence="2">Uncharacterized protein</fullName>
    </submittedName>
</protein>
<evidence type="ECO:0000313" key="3">
    <source>
        <dbReference type="Proteomes" id="UP001303373"/>
    </source>
</evidence>
<evidence type="ECO:0000256" key="1">
    <source>
        <dbReference type="SAM" id="SignalP"/>
    </source>
</evidence>